<proteinExistence type="predicted"/>
<organism evidence="3 4">
    <name type="scientific">Favolaschia claudopus</name>
    <dbReference type="NCBI Taxonomy" id="2862362"/>
    <lineage>
        <taxon>Eukaryota</taxon>
        <taxon>Fungi</taxon>
        <taxon>Dikarya</taxon>
        <taxon>Basidiomycota</taxon>
        <taxon>Agaricomycotina</taxon>
        <taxon>Agaricomycetes</taxon>
        <taxon>Agaricomycetidae</taxon>
        <taxon>Agaricales</taxon>
        <taxon>Marasmiineae</taxon>
        <taxon>Mycenaceae</taxon>
        <taxon>Favolaschia</taxon>
    </lineage>
</organism>
<dbReference type="EMBL" id="JAWWNJ010000050">
    <property type="protein sequence ID" value="KAK7016635.1"/>
    <property type="molecule type" value="Genomic_DNA"/>
</dbReference>
<dbReference type="PROSITE" id="PS50158">
    <property type="entry name" value="ZF_CCHC"/>
    <property type="match status" value="1"/>
</dbReference>
<keyword evidence="1" id="KW-0863">Zinc-finger</keyword>
<comment type="caution">
    <text evidence="3">The sequence shown here is derived from an EMBL/GenBank/DDBJ whole genome shotgun (WGS) entry which is preliminary data.</text>
</comment>
<evidence type="ECO:0000259" key="2">
    <source>
        <dbReference type="PROSITE" id="PS50158"/>
    </source>
</evidence>
<gene>
    <name evidence="3" type="ORF">R3P38DRAFT_2990849</name>
</gene>
<protein>
    <recommendedName>
        <fullName evidence="2">CCHC-type domain-containing protein</fullName>
    </recommendedName>
</protein>
<reference evidence="3 4" key="1">
    <citation type="journal article" date="2024" name="J Genomics">
        <title>Draft genome sequencing and assembly of Favolaschia claudopus CIRM-BRFM 2984 isolated from oak limbs.</title>
        <authorList>
            <person name="Navarro D."/>
            <person name="Drula E."/>
            <person name="Chaduli D."/>
            <person name="Cazenave R."/>
            <person name="Ahrendt S."/>
            <person name="Wang J."/>
            <person name="Lipzen A."/>
            <person name="Daum C."/>
            <person name="Barry K."/>
            <person name="Grigoriev I.V."/>
            <person name="Favel A."/>
            <person name="Rosso M.N."/>
            <person name="Martin F."/>
        </authorList>
    </citation>
    <scope>NUCLEOTIDE SEQUENCE [LARGE SCALE GENOMIC DNA]</scope>
    <source>
        <strain evidence="3 4">CIRM-BRFM 2984</strain>
    </source>
</reference>
<dbReference type="Proteomes" id="UP001362999">
    <property type="component" value="Unassembled WGS sequence"/>
</dbReference>
<dbReference type="AlphaFoldDB" id="A0AAW0ATF1"/>
<evidence type="ECO:0000313" key="4">
    <source>
        <dbReference type="Proteomes" id="UP001362999"/>
    </source>
</evidence>
<keyword evidence="1" id="KW-0862">Zinc</keyword>
<dbReference type="Pfam" id="PF14223">
    <property type="entry name" value="Retrotran_gag_2"/>
    <property type="match status" value="1"/>
</dbReference>
<feature type="domain" description="CCHC-type" evidence="2">
    <location>
        <begin position="233"/>
        <end position="246"/>
    </location>
</feature>
<dbReference type="InterPro" id="IPR001878">
    <property type="entry name" value="Znf_CCHC"/>
</dbReference>
<evidence type="ECO:0000313" key="3">
    <source>
        <dbReference type="EMBL" id="KAK7016635.1"/>
    </source>
</evidence>
<keyword evidence="4" id="KW-1185">Reference proteome</keyword>
<name>A0AAW0ATF1_9AGAR</name>
<feature type="non-terminal residue" evidence="3">
    <location>
        <position position="295"/>
    </location>
</feature>
<dbReference type="GO" id="GO:0003676">
    <property type="term" value="F:nucleic acid binding"/>
    <property type="evidence" value="ECO:0007669"/>
    <property type="project" value="InterPro"/>
</dbReference>
<keyword evidence="1" id="KW-0479">Metal-binding</keyword>
<dbReference type="GO" id="GO:0008270">
    <property type="term" value="F:zinc ion binding"/>
    <property type="evidence" value="ECO:0007669"/>
    <property type="project" value="UniProtKB-KW"/>
</dbReference>
<sequence length="295" mass="32208">MAPPPITTALTNVLTVILDGSNWAKFVKNFKVFLLGLDALWVVDGGPGTEADNLSLDRMIIPHLYSHVHEDYQYLVEDQVSATAAFKSLKGHFEKSNMTNRIVGRAELNAVRHDPSKDISKLTAMGVTIDETYHKDLLLINLHPSYSSVRTVLLPRAAEPTLKDVTDLLTALADPGIKQEDDGLSPLAFIARAAPVPRRSALAATSSSPLTGSISSDGFPQDSRWCDPTNSNCHRCGRVGHIAHKCMHTMPAFVKDWINSNLRNPQSHKAAFASALDAGIDPEVFLELWGIHVGE</sequence>
<evidence type="ECO:0000256" key="1">
    <source>
        <dbReference type="PROSITE-ProRule" id="PRU00047"/>
    </source>
</evidence>
<accession>A0AAW0ATF1</accession>